<evidence type="ECO:0000259" key="7">
    <source>
        <dbReference type="Pfam" id="PF24827"/>
    </source>
</evidence>
<reference evidence="8" key="2">
    <citation type="submission" date="2004-02" db="EMBL/GenBank/DDBJ databases">
        <authorList>
            <consortium name="Genoscope"/>
            <consortium name="Whitehead Institute Centre for Genome Research"/>
        </authorList>
    </citation>
    <scope>NUCLEOTIDE SEQUENCE</scope>
</reference>
<keyword evidence="4" id="KW-0479">Metal-binding</keyword>
<reference evidence="8" key="1">
    <citation type="journal article" date="2004" name="Nature">
        <title>Genome duplication in the teleost fish Tetraodon nigroviridis reveals the early vertebrate proto-karyotype.</title>
        <authorList>
            <person name="Jaillon O."/>
            <person name="Aury J.-M."/>
            <person name="Brunet F."/>
            <person name="Petit J.-L."/>
            <person name="Stange-Thomann N."/>
            <person name="Mauceli E."/>
            <person name="Bouneau L."/>
            <person name="Fischer C."/>
            <person name="Ozouf-Costaz C."/>
            <person name="Bernot A."/>
            <person name="Nicaud S."/>
            <person name="Jaffe D."/>
            <person name="Fisher S."/>
            <person name="Lutfalla G."/>
            <person name="Dossat C."/>
            <person name="Segurens B."/>
            <person name="Dasilva C."/>
            <person name="Salanoubat M."/>
            <person name="Levy M."/>
            <person name="Boudet N."/>
            <person name="Castellano S."/>
            <person name="Anthouard V."/>
            <person name="Jubin C."/>
            <person name="Castelli V."/>
            <person name="Katinka M."/>
            <person name="Vacherie B."/>
            <person name="Biemont C."/>
            <person name="Skalli Z."/>
            <person name="Cattolico L."/>
            <person name="Poulain J."/>
            <person name="De Berardinis V."/>
            <person name="Cruaud C."/>
            <person name="Duprat S."/>
            <person name="Brottier P."/>
            <person name="Coutanceau J.-P."/>
            <person name="Gouzy J."/>
            <person name="Parra G."/>
            <person name="Lardier G."/>
            <person name="Chapple C."/>
            <person name="McKernan K.J."/>
            <person name="McEwan P."/>
            <person name="Bosak S."/>
            <person name="Kellis M."/>
            <person name="Volff J.-N."/>
            <person name="Guigo R."/>
            <person name="Zody M.C."/>
            <person name="Mesirov J."/>
            <person name="Lindblad-Toh K."/>
            <person name="Birren B."/>
            <person name="Nusbaum C."/>
            <person name="Kahn D."/>
            <person name="Robinson-Rechavi M."/>
            <person name="Laudet V."/>
            <person name="Schachter V."/>
            <person name="Quetier F."/>
            <person name="Saurin W."/>
            <person name="Scarpelli C."/>
            <person name="Wincker P."/>
            <person name="Lander E.S."/>
            <person name="Weissenbach J."/>
            <person name="Roest Crollius H."/>
        </authorList>
    </citation>
    <scope>NUCLEOTIDE SEQUENCE [LARGE SCALE GENOMIC DNA]</scope>
</reference>
<keyword evidence="6" id="KW-0862">Zinc</keyword>
<evidence type="ECO:0000256" key="5">
    <source>
        <dbReference type="ARBA" id="ARBA00022801"/>
    </source>
</evidence>
<dbReference type="EMBL" id="CAAE01015038">
    <property type="protein sequence ID" value="CAG11517.1"/>
    <property type="molecule type" value="Genomic_DNA"/>
</dbReference>
<dbReference type="OrthoDB" id="8300214at2759"/>
<dbReference type="InterPro" id="IPR050178">
    <property type="entry name" value="AspA/AstE_fam"/>
</dbReference>
<accession>Q4RJB5</accession>
<dbReference type="GO" id="GO:0046872">
    <property type="term" value="F:metal ion binding"/>
    <property type="evidence" value="ECO:0007669"/>
    <property type="project" value="UniProtKB-KW"/>
</dbReference>
<name>Q4RJB5_TETNG</name>
<comment type="cofactor">
    <cofactor evidence="1">
        <name>Zn(2+)</name>
        <dbReference type="ChEBI" id="CHEBI:29105"/>
    </cofactor>
</comment>
<dbReference type="KEGG" id="tng:GSTEN00033498G001"/>
<organism evidence="8">
    <name type="scientific">Tetraodon nigroviridis</name>
    <name type="common">Spotted green pufferfish</name>
    <name type="synonym">Chelonodon nigroviridis</name>
    <dbReference type="NCBI Taxonomy" id="99883"/>
    <lineage>
        <taxon>Eukaryota</taxon>
        <taxon>Metazoa</taxon>
        <taxon>Chordata</taxon>
        <taxon>Craniata</taxon>
        <taxon>Vertebrata</taxon>
        <taxon>Euteleostomi</taxon>
        <taxon>Actinopterygii</taxon>
        <taxon>Neopterygii</taxon>
        <taxon>Teleostei</taxon>
        <taxon>Neoteleostei</taxon>
        <taxon>Acanthomorphata</taxon>
        <taxon>Eupercaria</taxon>
        <taxon>Tetraodontiformes</taxon>
        <taxon>Tetradontoidea</taxon>
        <taxon>Tetraodontidae</taxon>
        <taxon>Tetraodon</taxon>
    </lineage>
</organism>
<dbReference type="InterPro" id="IPR055438">
    <property type="entry name" value="AstE_AspA_cat"/>
</dbReference>
<protein>
    <submittedName>
        <fullName evidence="8">Chromosome 18 SCAF15038, whole genome shotgun sequence</fullName>
    </submittedName>
</protein>
<evidence type="ECO:0000313" key="8">
    <source>
        <dbReference type="EMBL" id="CAG11517.1"/>
    </source>
</evidence>
<dbReference type="Pfam" id="PF24827">
    <property type="entry name" value="AstE_AspA_cat"/>
    <property type="match status" value="1"/>
</dbReference>
<dbReference type="PANTHER" id="PTHR15162">
    <property type="entry name" value="ASPARTOACYLASE"/>
    <property type="match status" value="1"/>
</dbReference>
<evidence type="ECO:0000256" key="3">
    <source>
        <dbReference type="ARBA" id="ARBA00022490"/>
    </source>
</evidence>
<proteinExistence type="predicted"/>
<dbReference type="PANTHER" id="PTHR15162:SF5">
    <property type="entry name" value="N-ACYL-AROMATIC-L-AMINO ACID AMIDOHYDROLASE (CARBOXYLATE-FORMING)"/>
    <property type="match status" value="1"/>
</dbReference>
<gene>
    <name evidence="8" type="ORF">GSTENG00033498001</name>
</gene>
<comment type="subcellular location">
    <subcellularLocation>
        <location evidence="2">Cytoplasm</location>
    </subcellularLocation>
</comment>
<evidence type="ECO:0000256" key="6">
    <source>
        <dbReference type="ARBA" id="ARBA00022833"/>
    </source>
</evidence>
<evidence type="ECO:0000256" key="1">
    <source>
        <dbReference type="ARBA" id="ARBA00001947"/>
    </source>
</evidence>
<sequence>MTLSLDENETNPLFFRAPLTDDAPYEQKRAHELNAHLGPKGSDEAVDLLIDLHNTTSNMGLCLIFYSSDWIALHILKYIQVIYPRPWVTPG</sequence>
<dbReference type="Gene3D" id="3.40.630.10">
    <property type="entry name" value="Zn peptidases"/>
    <property type="match status" value="1"/>
</dbReference>
<dbReference type="GO" id="GO:0016788">
    <property type="term" value="F:hydrolase activity, acting on ester bonds"/>
    <property type="evidence" value="ECO:0007669"/>
    <property type="project" value="InterPro"/>
</dbReference>
<evidence type="ECO:0000256" key="2">
    <source>
        <dbReference type="ARBA" id="ARBA00004496"/>
    </source>
</evidence>
<dbReference type="GO" id="GO:0005829">
    <property type="term" value="C:cytosol"/>
    <property type="evidence" value="ECO:0007669"/>
    <property type="project" value="TreeGrafter"/>
</dbReference>
<dbReference type="SUPFAM" id="SSF53187">
    <property type="entry name" value="Zn-dependent exopeptidases"/>
    <property type="match status" value="1"/>
</dbReference>
<dbReference type="AlphaFoldDB" id="Q4RJB5"/>
<keyword evidence="3" id="KW-0963">Cytoplasm</keyword>
<dbReference type="GO" id="GO:0004046">
    <property type="term" value="F:aminoacylase activity"/>
    <property type="evidence" value="ECO:0007669"/>
    <property type="project" value="TreeGrafter"/>
</dbReference>
<evidence type="ECO:0000256" key="4">
    <source>
        <dbReference type="ARBA" id="ARBA00022723"/>
    </source>
</evidence>
<feature type="domain" description="Succinylglutamate desuccinylase/Aspartoacylase catalytic" evidence="7">
    <location>
        <begin position="19"/>
        <end position="68"/>
    </location>
</feature>
<keyword evidence="5" id="KW-0378">Hydrolase</keyword>